<protein>
    <submittedName>
        <fullName evidence="1">Uncharacterized protein</fullName>
    </submittedName>
</protein>
<gene>
    <name evidence="1" type="ORF">EYF80_046499</name>
</gene>
<accession>A0A4Z2FRA6</accession>
<proteinExistence type="predicted"/>
<evidence type="ECO:0000313" key="1">
    <source>
        <dbReference type="EMBL" id="TNN43313.1"/>
    </source>
</evidence>
<sequence>MPEDARHEMEGSGWEGEHCRVDEDLSGGQIVFLMQVAQLGADGCDVNLQLGFLLGHPLTQRAALLHLRRLLLHPQLQLTHRLLLDHKHTQTSLRQAA</sequence>
<keyword evidence="2" id="KW-1185">Reference proteome</keyword>
<evidence type="ECO:0000313" key="2">
    <source>
        <dbReference type="Proteomes" id="UP000314294"/>
    </source>
</evidence>
<reference evidence="1 2" key="1">
    <citation type="submission" date="2019-03" db="EMBL/GenBank/DDBJ databases">
        <title>First draft genome of Liparis tanakae, snailfish: a comprehensive survey of snailfish specific genes.</title>
        <authorList>
            <person name="Kim W."/>
            <person name="Song I."/>
            <person name="Jeong J.-H."/>
            <person name="Kim D."/>
            <person name="Kim S."/>
            <person name="Ryu S."/>
            <person name="Song J.Y."/>
            <person name="Lee S.K."/>
        </authorList>
    </citation>
    <scope>NUCLEOTIDE SEQUENCE [LARGE SCALE GENOMIC DNA]</scope>
    <source>
        <tissue evidence="1">Muscle</tissue>
    </source>
</reference>
<organism evidence="1 2">
    <name type="scientific">Liparis tanakae</name>
    <name type="common">Tanaka's snailfish</name>
    <dbReference type="NCBI Taxonomy" id="230148"/>
    <lineage>
        <taxon>Eukaryota</taxon>
        <taxon>Metazoa</taxon>
        <taxon>Chordata</taxon>
        <taxon>Craniata</taxon>
        <taxon>Vertebrata</taxon>
        <taxon>Euteleostomi</taxon>
        <taxon>Actinopterygii</taxon>
        <taxon>Neopterygii</taxon>
        <taxon>Teleostei</taxon>
        <taxon>Neoteleostei</taxon>
        <taxon>Acanthomorphata</taxon>
        <taxon>Eupercaria</taxon>
        <taxon>Perciformes</taxon>
        <taxon>Cottioidei</taxon>
        <taxon>Cottales</taxon>
        <taxon>Liparidae</taxon>
        <taxon>Liparis</taxon>
    </lineage>
</organism>
<dbReference type="EMBL" id="SRLO01000976">
    <property type="protein sequence ID" value="TNN43313.1"/>
    <property type="molecule type" value="Genomic_DNA"/>
</dbReference>
<dbReference type="AlphaFoldDB" id="A0A4Z2FRA6"/>
<name>A0A4Z2FRA6_9TELE</name>
<dbReference type="Proteomes" id="UP000314294">
    <property type="component" value="Unassembled WGS sequence"/>
</dbReference>
<comment type="caution">
    <text evidence="1">The sequence shown here is derived from an EMBL/GenBank/DDBJ whole genome shotgun (WGS) entry which is preliminary data.</text>
</comment>